<evidence type="ECO:0008006" key="4">
    <source>
        <dbReference type="Google" id="ProtNLM"/>
    </source>
</evidence>
<reference evidence="2 3" key="1">
    <citation type="submission" date="2016-05" db="EMBL/GenBank/DDBJ databases">
        <title>A degradative enzymes factory behind the ericoid mycorrhizal symbiosis.</title>
        <authorList>
            <consortium name="DOE Joint Genome Institute"/>
            <person name="Martino E."/>
            <person name="Morin E."/>
            <person name="Grelet G."/>
            <person name="Kuo A."/>
            <person name="Kohler A."/>
            <person name="Daghino S."/>
            <person name="Barry K."/>
            <person name="Choi C."/>
            <person name="Cichocki N."/>
            <person name="Clum A."/>
            <person name="Copeland A."/>
            <person name="Hainaut M."/>
            <person name="Haridas S."/>
            <person name="Labutti K."/>
            <person name="Lindquist E."/>
            <person name="Lipzen A."/>
            <person name="Khouja H.-R."/>
            <person name="Murat C."/>
            <person name="Ohm R."/>
            <person name="Olson A."/>
            <person name="Spatafora J."/>
            <person name="Veneault-Fourrey C."/>
            <person name="Henrissat B."/>
            <person name="Grigoriev I."/>
            <person name="Martin F."/>
            <person name="Perotto S."/>
        </authorList>
    </citation>
    <scope>NUCLEOTIDE SEQUENCE [LARGE SCALE GENOMIC DNA]</scope>
    <source>
        <strain evidence="2 3">UAMH 7357</strain>
    </source>
</reference>
<accession>A0A2J6QB99</accession>
<feature type="transmembrane region" description="Helical" evidence="1">
    <location>
        <begin position="267"/>
        <end position="287"/>
    </location>
</feature>
<dbReference type="STRING" id="1745343.A0A2J6QB99"/>
<proteinExistence type="predicted"/>
<evidence type="ECO:0000256" key="1">
    <source>
        <dbReference type="SAM" id="Phobius"/>
    </source>
</evidence>
<feature type="transmembrane region" description="Helical" evidence="1">
    <location>
        <begin position="115"/>
        <end position="142"/>
    </location>
</feature>
<feature type="transmembrane region" description="Helical" evidence="1">
    <location>
        <begin position="74"/>
        <end position="95"/>
    </location>
</feature>
<organism evidence="2 3">
    <name type="scientific">Hyaloscypha hepaticicola</name>
    <dbReference type="NCBI Taxonomy" id="2082293"/>
    <lineage>
        <taxon>Eukaryota</taxon>
        <taxon>Fungi</taxon>
        <taxon>Dikarya</taxon>
        <taxon>Ascomycota</taxon>
        <taxon>Pezizomycotina</taxon>
        <taxon>Leotiomycetes</taxon>
        <taxon>Helotiales</taxon>
        <taxon>Hyaloscyphaceae</taxon>
        <taxon>Hyaloscypha</taxon>
    </lineage>
</organism>
<protein>
    <recommendedName>
        <fullName evidence="4">Pheromone receptor</fullName>
    </recommendedName>
</protein>
<dbReference type="PRINTS" id="PR00250">
    <property type="entry name" value="GPCRSTE2"/>
</dbReference>
<dbReference type="OrthoDB" id="5402633at2759"/>
<dbReference type="GO" id="GO:0004932">
    <property type="term" value="F:mating-type factor pheromone receptor activity"/>
    <property type="evidence" value="ECO:0007669"/>
    <property type="project" value="InterPro"/>
</dbReference>
<sequence>MDSSDRSNSFSPNVTIPLPNGSSLYVLLSDIDHWFYYAIRVGINYGVQVGSCFVMFFVTLFLARESQRRKLVHIFNLLSLVLGIIRAILQAIYFSSHWQEFYYFFTNDKSILTKYDFNISVAGTVAPLVMTATINVSLALQAHSVCEVMTRKTYCAILALSCLILLLAFGFRLAECVTNAKAIISDTTYYSLDWITTGTLATQAISIWWFTGLFMWKLGGTIWTRWKMGWPNLKLFDSLMIMGGCTMIIPSIFAGLGFAQLDTFPEAGSLALTTVALLLPFSSLWAAKVTITQSATFNLSSFVDSRSLSAASEDGSAIGPNTFGSLSSISGPPVSYRDASTTINSILPPRPPRRVRDSTELDLEAMGVRVDRSYGVSTARAFR</sequence>
<dbReference type="Gene3D" id="1.10.287.920">
    <property type="entry name" value="Pheromone alpha factor receptor"/>
    <property type="match status" value="1"/>
</dbReference>
<feature type="transmembrane region" description="Helical" evidence="1">
    <location>
        <begin position="194"/>
        <end position="218"/>
    </location>
</feature>
<keyword evidence="1" id="KW-1133">Transmembrane helix</keyword>
<evidence type="ECO:0000313" key="2">
    <source>
        <dbReference type="EMBL" id="PMD23537.1"/>
    </source>
</evidence>
<dbReference type="InterPro" id="IPR000366">
    <property type="entry name" value="GPCR_STE2"/>
</dbReference>
<dbReference type="PANTHER" id="PTHR28009:SF1">
    <property type="entry name" value="PHEROMONE ALPHA FACTOR RECEPTOR"/>
    <property type="match status" value="1"/>
</dbReference>
<feature type="transmembrane region" description="Helical" evidence="1">
    <location>
        <begin position="154"/>
        <end position="174"/>
    </location>
</feature>
<dbReference type="GO" id="GO:0000750">
    <property type="term" value="P:pheromone-dependent signal transduction involved in conjugation with cellular fusion"/>
    <property type="evidence" value="ECO:0007669"/>
    <property type="project" value="TreeGrafter"/>
</dbReference>
<dbReference type="EMBL" id="KZ613474">
    <property type="protein sequence ID" value="PMD23537.1"/>
    <property type="molecule type" value="Genomic_DNA"/>
</dbReference>
<dbReference type="Pfam" id="PF02116">
    <property type="entry name" value="STE2"/>
    <property type="match status" value="1"/>
</dbReference>
<evidence type="ECO:0000313" key="3">
    <source>
        <dbReference type="Proteomes" id="UP000235672"/>
    </source>
</evidence>
<dbReference type="PANTHER" id="PTHR28009">
    <property type="entry name" value="PHEROMONE ALPHA FACTOR RECEPTOR"/>
    <property type="match status" value="1"/>
</dbReference>
<feature type="transmembrane region" description="Helical" evidence="1">
    <location>
        <begin position="34"/>
        <end position="62"/>
    </location>
</feature>
<dbReference type="InterPro" id="IPR027458">
    <property type="entry name" value="STE2_TM1-TM2_sf"/>
</dbReference>
<keyword evidence="1" id="KW-0812">Transmembrane</keyword>
<keyword evidence="1" id="KW-0472">Membrane</keyword>
<dbReference type="CDD" id="cd14939">
    <property type="entry name" value="7tmD_STE2"/>
    <property type="match status" value="1"/>
</dbReference>
<dbReference type="GO" id="GO:0038038">
    <property type="term" value="C:G protein-coupled receptor homodimeric complex"/>
    <property type="evidence" value="ECO:0007669"/>
    <property type="project" value="TreeGrafter"/>
</dbReference>
<feature type="transmembrane region" description="Helical" evidence="1">
    <location>
        <begin position="239"/>
        <end position="261"/>
    </location>
</feature>
<dbReference type="AlphaFoldDB" id="A0A2J6QB99"/>
<keyword evidence="3" id="KW-1185">Reference proteome</keyword>
<gene>
    <name evidence="2" type="ORF">NA56DRAFT_621888</name>
</gene>
<name>A0A2J6QB99_9HELO</name>
<dbReference type="Proteomes" id="UP000235672">
    <property type="component" value="Unassembled WGS sequence"/>
</dbReference>